<accession>A0A0E9PQT9</accession>
<dbReference type="AlphaFoldDB" id="A0A0E9PQT9"/>
<protein>
    <submittedName>
        <fullName evidence="1">Uncharacterized protein</fullName>
    </submittedName>
</protein>
<reference evidence="1" key="1">
    <citation type="submission" date="2014-11" db="EMBL/GenBank/DDBJ databases">
        <authorList>
            <person name="Amaro Gonzalez C."/>
        </authorList>
    </citation>
    <scope>NUCLEOTIDE SEQUENCE</scope>
</reference>
<evidence type="ECO:0000313" key="1">
    <source>
        <dbReference type="EMBL" id="JAH06854.1"/>
    </source>
</evidence>
<sequence length="28" mass="3154">MSRTQAFMVVLQLCPQKGHVRTMACCTI</sequence>
<reference evidence="1" key="2">
    <citation type="journal article" date="2015" name="Fish Shellfish Immunol.">
        <title>Early steps in the European eel (Anguilla anguilla)-Vibrio vulnificus interaction in the gills: Role of the RtxA13 toxin.</title>
        <authorList>
            <person name="Callol A."/>
            <person name="Pajuelo D."/>
            <person name="Ebbesson L."/>
            <person name="Teles M."/>
            <person name="MacKenzie S."/>
            <person name="Amaro C."/>
        </authorList>
    </citation>
    <scope>NUCLEOTIDE SEQUENCE</scope>
</reference>
<dbReference type="EMBL" id="GBXM01101723">
    <property type="protein sequence ID" value="JAH06854.1"/>
    <property type="molecule type" value="Transcribed_RNA"/>
</dbReference>
<proteinExistence type="predicted"/>
<name>A0A0E9PQT9_ANGAN</name>
<organism evidence="1">
    <name type="scientific">Anguilla anguilla</name>
    <name type="common">European freshwater eel</name>
    <name type="synonym">Muraena anguilla</name>
    <dbReference type="NCBI Taxonomy" id="7936"/>
    <lineage>
        <taxon>Eukaryota</taxon>
        <taxon>Metazoa</taxon>
        <taxon>Chordata</taxon>
        <taxon>Craniata</taxon>
        <taxon>Vertebrata</taxon>
        <taxon>Euteleostomi</taxon>
        <taxon>Actinopterygii</taxon>
        <taxon>Neopterygii</taxon>
        <taxon>Teleostei</taxon>
        <taxon>Anguilliformes</taxon>
        <taxon>Anguillidae</taxon>
        <taxon>Anguilla</taxon>
    </lineage>
</organism>